<gene>
    <name evidence="11" type="ORF">RM779_13665</name>
</gene>
<dbReference type="PANTHER" id="PTHR43289">
    <property type="entry name" value="MITOGEN-ACTIVATED PROTEIN KINASE KINASE KINASE 20-RELATED"/>
    <property type="match status" value="1"/>
</dbReference>
<feature type="compositionally biased region" description="Low complexity" evidence="8">
    <location>
        <begin position="397"/>
        <end position="416"/>
    </location>
</feature>
<proteinExistence type="predicted"/>
<dbReference type="InterPro" id="IPR017441">
    <property type="entry name" value="Protein_kinase_ATP_BS"/>
</dbReference>
<keyword evidence="12" id="KW-1185">Reference proteome</keyword>
<evidence type="ECO:0000256" key="4">
    <source>
        <dbReference type="ARBA" id="ARBA00022741"/>
    </source>
</evidence>
<dbReference type="Gene3D" id="1.10.510.10">
    <property type="entry name" value="Transferase(Phosphotransferase) domain 1"/>
    <property type="match status" value="1"/>
</dbReference>
<feature type="binding site" evidence="7">
    <location>
        <position position="146"/>
    </location>
    <ligand>
        <name>ATP</name>
        <dbReference type="ChEBI" id="CHEBI:30616"/>
    </ligand>
</feature>
<dbReference type="GO" id="GO:0016301">
    <property type="term" value="F:kinase activity"/>
    <property type="evidence" value="ECO:0007669"/>
    <property type="project" value="UniProtKB-KW"/>
</dbReference>
<feature type="compositionally biased region" description="Gly residues" evidence="8">
    <location>
        <begin position="417"/>
        <end position="426"/>
    </location>
</feature>
<dbReference type="Pfam" id="PF00069">
    <property type="entry name" value="Pkinase"/>
    <property type="match status" value="1"/>
</dbReference>
<feature type="compositionally biased region" description="Low complexity" evidence="8">
    <location>
        <begin position="42"/>
        <end position="60"/>
    </location>
</feature>
<dbReference type="PROSITE" id="PS50011">
    <property type="entry name" value="PROTEIN_KINASE_DOM"/>
    <property type="match status" value="1"/>
</dbReference>
<dbReference type="InterPro" id="IPR008271">
    <property type="entry name" value="Ser/Thr_kinase_AS"/>
</dbReference>
<keyword evidence="6 7" id="KW-0067">ATP-binding</keyword>
<feature type="domain" description="Protein kinase" evidence="10">
    <location>
        <begin position="117"/>
        <end position="384"/>
    </location>
</feature>
<feature type="compositionally biased region" description="Acidic residues" evidence="8">
    <location>
        <begin position="517"/>
        <end position="526"/>
    </location>
</feature>
<feature type="region of interest" description="Disordered" evidence="8">
    <location>
        <begin position="1"/>
        <end position="102"/>
    </location>
</feature>
<evidence type="ECO:0000256" key="7">
    <source>
        <dbReference type="PROSITE-ProRule" id="PRU10141"/>
    </source>
</evidence>
<dbReference type="EMBL" id="JAVREV010000006">
    <property type="protein sequence ID" value="MDT0443630.1"/>
    <property type="molecule type" value="Genomic_DNA"/>
</dbReference>
<dbReference type="RefSeq" id="WP_311617943.1">
    <property type="nucleotide sequence ID" value="NZ_JAVREV010000006.1"/>
</dbReference>
<dbReference type="InterPro" id="IPR000719">
    <property type="entry name" value="Prot_kinase_dom"/>
</dbReference>
<keyword evidence="9" id="KW-0472">Membrane</keyword>
<evidence type="ECO:0000259" key="10">
    <source>
        <dbReference type="PROSITE" id="PS50011"/>
    </source>
</evidence>
<evidence type="ECO:0000256" key="1">
    <source>
        <dbReference type="ARBA" id="ARBA00012513"/>
    </source>
</evidence>
<keyword evidence="9" id="KW-0812">Transmembrane</keyword>
<comment type="caution">
    <text evidence="11">The sequence shown here is derived from an EMBL/GenBank/DDBJ whole genome shotgun (WGS) entry which is preliminary data.</text>
</comment>
<reference evidence="12" key="1">
    <citation type="submission" date="2023-07" db="EMBL/GenBank/DDBJ databases">
        <title>30 novel species of actinomycetes from the DSMZ collection.</title>
        <authorList>
            <person name="Nouioui I."/>
        </authorList>
    </citation>
    <scope>NUCLEOTIDE SEQUENCE [LARGE SCALE GENOMIC DNA]</scope>
    <source>
        <strain evidence="12">DSM 41886</strain>
    </source>
</reference>
<evidence type="ECO:0000256" key="2">
    <source>
        <dbReference type="ARBA" id="ARBA00022527"/>
    </source>
</evidence>
<feature type="compositionally biased region" description="Acidic residues" evidence="8">
    <location>
        <begin position="489"/>
        <end position="509"/>
    </location>
</feature>
<feature type="region of interest" description="Disordered" evidence="8">
    <location>
        <begin position="387"/>
        <end position="437"/>
    </location>
</feature>
<keyword evidence="9" id="KW-1133">Transmembrane helix</keyword>
<feature type="compositionally biased region" description="Basic and acidic residues" evidence="8">
    <location>
        <begin position="80"/>
        <end position="92"/>
    </location>
</feature>
<evidence type="ECO:0000256" key="9">
    <source>
        <dbReference type="SAM" id="Phobius"/>
    </source>
</evidence>
<keyword evidence="4 7" id="KW-0547">Nucleotide-binding</keyword>
<dbReference type="PROSITE" id="PS00108">
    <property type="entry name" value="PROTEIN_KINASE_ST"/>
    <property type="match status" value="1"/>
</dbReference>
<organism evidence="11 12">
    <name type="scientific">Streptomyces johnsoniae</name>
    <dbReference type="NCBI Taxonomy" id="3075532"/>
    <lineage>
        <taxon>Bacteria</taxon>
        <taxon>Bacillati</taxon>
        <taxon>Actinomycetota</taxon>
        <taxon>Actinomycetes</taxon>
        <taxon>Kitasatosporales</taxon>
        <taxon>Streptomycetaceae</taxon>
        <taxon>Streptomyces</taxon>
    </lineage>
</organism>
<feature type="transmembrane region" description="Helical" evidence="9">
    <location>
        <begin position="443"/>
        <end position="463"/>
    </location>
</feature>
<evidence type="ECO:0000256" key="3">
    <source>
        <dbReference type="ARBA" id="ARBA00022679"/>
    </source>
</evidence>
<dbReference type="Gene3D" id="3.30.200.20">
    <property type="entry name" value="Phosphorylase Kinase, domain 1"/>
    <property type="match status" value="1"/>
</dbReference>
<name>A0ABU2S691_9ACTN</name>
<sequence length="698" mass="72348">MGQDNGDIEPREKKTPDAAEPPSEAAKTPRDAAPPPPEKPAPRAAGAGRVADPRVSAESAAESDAEPEPEPAAAAGAAKSGERKDGSGDRSESSAAGAGEDKATQVVRGVRLLNGRYRLGAVVGRGGMGTVWHATDEVLGRAVAVKELRLPPGVDDGERKRMITRTLREAKAIATIRSRGVVTIYDVVDEGSRPWIVMELIEGRSLADIIRNDGPMPPRRAAEIGLAVLDVLRAAHAAGILHRDVKPSNVIIADEDNRVVLTDFGIAKVEGDPSITSTGMLVGAPSYISPERATGEAPGPPADLWSLGALLYCCVEGRPPYDEGGAIATLAAVMHDPVPPPLSAGPLTEVITRLLMKKPAQRIDEPGARRLLTAALAAVEDPTIAVDVPEAPPTPAQPAAAIAPAAPAASPASPKGASGGSTGGSTGPMPATRTGQDDGRRRVLIAAGVVVALLALVGVLLAAQLGSGDEGDDGGAQGGDGSGEPSAPADDEPSEEEPAGEDPAGEDPAGEGPSGDASEEDGDPPAEEGPPGTSPENDPDASVPDSPAGYAEVVDGDFNFSMSLPRGWERTGIAGQNSGAIYSAPDGSAPKVQVDFNSSPGEDAEAAWRSLEPAVRQNSTDYELISLETIEWRDYPTVADWQFERTERGERVRVLNRGFRVDDDRGYAVMITCPAEEWDDASCRTLRETAFATFQPLN</sequence>
<keyword evidence="2" id="KW-0723">Serine/threonine-protein kinase</keyword>
<keyword evidence="3" id="KW-0808">Transferase</keyword>
<dbReference type="EC" id="2.7.11.1" evidence="1"/>
<evidence type="ECO:0000256" key="5">
    <source>
        <dbReference type="ARBA" id="ARBA00022777"/>
    </source>
</evidence>
<evidence type="ECO:0000313" key="11">
    <source>
        <dbReference type="EMBL" id="MDT0443630.1"/>
    </source>
</evidence>
<dbReference type="SMART" id="SM00220">
    <property type="entry name" value="S_TKc"/>
    <property type="match status" value="1"/>
</dbReference>
<evidence type="ECO:0000256" key="6">
    <source>
        <dbReference type="ARBA" id="ARBA00022840"/>
    </source>
</evidence>
<feature type="compositionally biased region" description="Basic and acidic residues" evidence="8">
    <location>
        <begin position="8"/>
        <end position="17"/>
    </location>
</feature>
<protein>
    <recommendedName>
        <fullName evidence="1">non-specific serine/threonine protein kinase</fullName>
        <ecNumber evidence="1">2.7.11.1</ecNumber>
    </recommendedName>
</protein>
<evidence type="ECO:0000256" key="8">
    <source>
        <dbReference type="SAM" id="MobiDB-lite"/>
    </source>
</evidence>
<dbReference type="PROSITE" id="PS00107">
    <property type="entry name" value="PROTEIN_KINASE_ATP"/>
    <property type="match status" value="1"/>
</dbReference>
<dbReference type="PANTHER" id="PTHR43289:SF6">
    <property type="entry name" value="SERINE_THREONINE-PROTEIN KINASE NEKL-3"/>
    <property type="match status" value="1"/>
</dbReference>
<keyword evidence="5 11" id="KW-0418">Kinase</keyword>
<dbReference type="SUPFAM" id="SSF56112">
    <property type="entry name" value="Protein kinase-like (PK-like)"/>
    <property type="match status" value="1"/>
</dbReference>
<accession>A0ABU2S691</accession>
<dbReference type="InterPro" id="IPR011009">
    <property type="entry name" value="Kinase-like_dom_sf"/>
</dbReference>
<dbReference type="CDD" id="cd14014">
    <property type="entry name" value="STKc_PknB_like"/>
    <property type="match status" value="1"/>
</dbReference>
<feature type="region of interest" description="Disordered" evidence="8">
    <location>
        <begin position="469"/>
        <end position="552"/>
    </location>
</feature>
<evidence type="ECO:0000313" key="12">
    <source>
        <dbReference type="Proteomes" id="UP001183615"/>
    </source>
</evidence>
<dbReference type="Proteomes" id="UP001183615">
    <property type="component" value="Unassembled WGS sequence"/>
</dbReference>